<keyword evidence="2" id="KW-1185">Reference proteome</keyword>
<name>A0AAJ0C5X7_9PEZI</name>
<dbReference type="AlphaFoldDB" id="A0AAJ0C5X7"/>
<organism evidence="1 2">
    <name type="scientific">Phialemonium atrogriseum</name>
    <dbReference type="NCBI Taxonomy" id="1093897"/>
    <lineage>
        <taxon>Eukaryota</taxon>
        <taxon>Fungi</taxon>
        <taxon>Dikarya</taxon>
        <taxon>Ascomycota</taxon>
        <taxon>Pezizomycotina</taxon>
        <taxon>Sordariomycetes</taxon>
        <taxon>Sordariomycetidae</taxon>
        <taxon>Cephalothecales</taxon>
        <taxon>Cephalothecaceae</taxon>
        <taxon>Phialemonium</taxon>
    </lineage>
</organism>
<evidence type="ECO:0000313" key="2">
    <source>
        <dbReference type="Proteomes" id="UP001244011"/>
    </source>
</evidence>
<sequence length="82" mass="9356">MGILEYFRVLVFLISPRGWSISLAVTWHANPLPLRELMMHVGAIGVCLPISKKVHRIWRCCASKHTSYGDTQSGHPDRELDR</sequence>
<reference evidence="1" key="1">
    <citation type="submission" date="2023-06" db="EMBL/GenBank/DDBJ databases">
        <title>Genome-scale phylogeny and comparative genomics of the fungal order Sordariales.</title>
        <authorList>
            <consortium name="Lawrence Berkeley National Laboratory"/>
            <person name="Hensen N."/>
            <person name="Bonometti L."/>
            <person name="Westerberg I."/>
            <person name="Brannstrom I.O."/>
            <person name="Guillou S."/>
            <person name="Cros-Aarteil S."/>
            <person name="Calhoun S."/>
            <person name="Haridas S."/>
            <person name="Kuo A."/>
            <person name="Mondo S."/>
            <person name="Pangilinan J."/>
            <person name="Riley R."/>
            <person name="Labutti K."/>
            <person name="Andreopoulos B."/>
            <person name="Lipzen A."/>
            <person name="Chen C."/>
            <person name="Yanf M."/>
            <person name="Daum C."/>
            <person name="Ng V."/>
            <person name="Clum A."/>
            <person name="Steindorff A."/>
            <person name="Ohm R."/>
            <person name="Martin F."/>
            <person name="Silar P."/>
            <person name="Natvig D."/>
            <person name="Lalanne C."/>
            <person name="Gautier V."/>
            <person name="Ament-Velasquez S.L."/>
            <person name="Kruys A."/>
            <person name="Hutchinson M.I."/>
            <person name="Powell A.J."/>
            <person name="Barry K."/>
            <person name="Miller A.N."/>
            <person name="Grigoriev I.V."/>
            <person name="Debuchy R."/>
            <person name="Gladieux P."/>
            <person name="Thoren M.H."/>
            <person name="Johannesson H."/>
        </authorList>
    </citation>
    <scope>NUCLEOTIDE SEQUENCE</scope>
    <source>
        <strain evidence="1">8032-3</strain>
    </source>
</reference>
<dbReference type="Proteomes" id="UP001244011">
    <property type="component" value="Unassembled WGS sequence"/>
</dbReference>
<evidence type="ECO:0000313" key="1">
    <source>
        <dbReference type="EMBL" id="KAK1769593.1"/>
    </source>
</evidence>
<comment type="caution">
    <text evidence="1">The sequence shown here is derived from an EMBL/GenBank/DDBJ whole genome shotgun (WGS) entry which is preliminary data.</text>
</comment>
<dbReference type="EMBL" id="MU839002">
    <property type="protein sequence ID" value="KAK1769593.1"/>
    <property type="molecule type" value="Genomic_DNA"/>
</dbReference>
<gene>
    <name evidence="1" type="ORF">QBC33DRAFT_531284</name>
</gene>
<accession>A0AAJ0C5X7</accession>
<proteinExistence type="predicted"/>
<protein>
    <submittedName>
        <fullName evidence="1">Uncharacterized protein</fullName>
    </submittedName>
</protein>
<dbReference type="GeneID" id="85310482"/>
<dbReference type="RefSeq" id="XP_060285806.1">
    <property type="nucleotide sequence ID" value="XM_060427295.1"/>
</dbReference>